<evidence type="ECO:0000313" key="2">
    <source>
        <dbReference type="EMBL" id="EGW05280.1"/>
    </source>
</evidence>
<proteinExistence type="predicted"/>
<dbReference type="Proteomes" id="UP000001075">
    <property type="component" value="Unassembled WGS sequence"/>
</dbReference>
<evidence type="ECO:0000256" key="1">
    <source>
        <dbReference type="SAM" id="Phobius"/>
    </source>
</evidence>
<gene>
    <name evidence="2" type="ORF">I79_005706</name>
</gene>
<dbReference type="EMBL" id="JH000166">
    <property type="protein sequence ID" value="EGW05280.1"/>
    <property type="molecule type" value="Genomic_DNA"/>
</dbReference>
<dbReference type="InParanoid" id="G3H5W2"/>
<accession>G3H5W2</accession>
<protein>
    <submittedName>
        <fullName evidence="2">Uncharacterized protein</fullName>
    </submittedName>
</protein>
<reference evidence="3" key="1">
    <citation type="journal article" date="2011" name="Nat. Biotechnol.">
        <title>The genomic sequence of the Chinese hamster ovary (CHO)-K1 cell line.</title>
        <authorList>
            <person name="Xu X."/>
            <person name="Nagarajan H."/>
            <person name="Lewis N.E."/>
            <person name="Pan S."/>
            <person name="Cai Z."/>
            <person name="Liu X."/>
            <person name="Chen W."/>
            <person name="Xie M."/>
            <person name="Wang W."/>
            <person name="Hammond S."/>
            <person name="Andersen M.R."/>
            <person name="Neff N."/>
            <person name="Passarelli B."/>
            <person name="Koh W."/>
            <person name="Fan H.C."/>
            <person name="Wang J."/>
            <person name="Gui Y."/>
            <person name="Lee K.H."/>
            <person name="Betenbaugh M.J."/>
            <person name="Quake S.R."/>
            <person name="Famili I."/>
            <person name="Palsson B.O."/>
            <person name="Wang J."/>
        </authorList>
    </citation>
    <scope>NUCLEOTIDE SEQUENCE [LARGE SCALE GENOMIC DNA]</scope>
    <source>
        <strain evidence="3">CHO K1 cell line</strain>
    </source>
</reference>
<dbReference type="AlphaFoldDB" id="G3H5W2"/>
<evidence type="ECO:0000313" key="3">
    <source>
        <dbReference type="Proteomes" id="UP000001075"/>
    </source>
</evidence>
<organism evidence="2 3">
    <name type="scientific">Cricetulus griseus</name>
    <name type="common">Chinese hamster</name>
    <name type="synonym">Cricetulus barabensis griseus</name>
    <dbReference type="NCBI Taxonomy" id="10029"/>
    <lineage>
        <taxon>Eukaryota</taxon>
        <taxon>Metazoa</taxon>
        <taxon>Chordata</taxon>
        <taxon>Craniata</taxon>
        <taxon>Vertebrata</taxon>
        <taxon>Euteleostomi</taxon>
        <taxon>Mammalia</taxon>
        <taxon>Eutheria</taxon>
        <taxon>Euarchontoglires</taxon>
        <taxon>Glires</taxon>
        <taxon>Rodentia</taxon>
        <taxon>Myomorpha</taxon>
        <taxon>Muroidea</taxon>
        <taxon>Cricetidae</taxon>
        <taxon>Cricetinae</taxon>
        <taxon>Cricetulus</taxon>
    </lineage>
</organism>
<keyword evidence="1" id="KW-0472">Membrane</keyword>
<feature type="transmembrane region" description="Helical" evidence="1">
    <location>
        <begin position="69"/>
        <end position="94"/>
    </location>
</feature>
<feature type="transmembrane region" description="Helical" evidence="1">
    <location>
        <begin position="106"/>
        <end position="128"/>
    </location>
</feature>
<sequence length="132" mass="14885">MMWKLFISWMFLLFVCLFWFFEAGSLVALAGFELQIQHLPPKCRDSSTAHSWLLLPPLLHCLSFETGPLLAQAGLLSAGITGMNHSLNFLASLLSCNLTKRENLGTFLFFCLVFFKAGFLCVALEPFLEFDL</sequence>
<name>G3H5W2_CRIGR</name>
<keyword evidence="1" id="KW-0812">Transmembrane</keyword>
<keyword evidence="1" id="KW-1133">Transmembrane helix</keyword>